<dbReference type="Proteomes" id="UP001462502">
    <property type="component" value="Unassembled WGS sequence"/>
</dbReference>
<keyword evidence="2" id="KW-1185">Reference proteome</keyword>
<protein>
    <submittedName>
        <fullName evidence="1">Uncharacterized protein</fullName>
    </submittedName>
</protein>
<evidence type="ECO:0000313" key="2">
    <source>
        <dbReference type="Proteomes" id="UP001462502"/>
    </source>
</evidence>
<evidence type="ECO:0000313" key="1">
    <source>
        <dbReference type="EMBL" id="MEO9384011.1"/>
    </source>
</evidence>
<organism evidence="1 2">
    <name type="scientific">Chromobacterium phragmitis</name>
    <dbReference type="NCBI Taxonomy" id="2202141"/>
    <lineage>
        <taxon>Bacteria</taxon>
        <taxon>Pseudomonadati</taxon>
        <taxon>Pseudomonadota</taxon>
        <taxon>Betaproteobacteria</taxon>
        <taxon>Neisseriales</taxon>
        <taxon>Chromobacteriaceae</taxon>
        <taxon>Chromobacterium</taxon>
    </lineage>
</organism>
<gene>
    <name evidence="1" type="ORF">ABI908_07740</name>
</gene>
<reference evidence="1 2" key="1">
    <citation type="submission" date="2024-05" db="EMBL/GenBank/DDBJ databases">
        <authorList>
            <person name="De Oliveira J.P."/>
            <person name="Noriler S.A."/>
            <person name="De Oliveira A.G."/>
            <person name="Sipoli D.S."/>
        </authorList>
    </citation>
    <scope>NUCLEOTIDE SEQUENCE [LARGE SCALE GENOMIC DNA]</scope>
    <source>
        <strain evidence="1 2">LABIM192</strain>
    </source>
</reference>
<proteinExistence type="predicted"/>
<comment type="caution">
    <text evidence="1">The sequence shown here is derived from an EMBL/GenBank/DDBJ whole genome shotgun (WGS) entry which is preliminary data.</text>
</comment>
<sequence length="60" mass="7144">MKIEMKQDFMFKALRQQDEHSHLLDGPELKDRYEQKVETADRAWEKRAPGRSARVGEWGL</sequence>
<dbReference type="RefSeq" id="WP_145964045.1">
    <property type="nucleotide sequence ID" value="NZ_CP029495.1"/>
</dbReference>
<name>A0ABV0IRV4_9NEIS</name>
<accession>A0ABV0IRV4</accession>
<dbReference type="EMBL" id="JBDXMI010000001">
    <property type="protein sequence ID" value="MEO9384011.1"/>
    <property type="molecule type" value="Genomic_DNA"/>
</dbReference>